<gene>
    <name evidence="2" type="ORF">S01H4_40886</name>
</gene>
<dbReference type="GO" id="GO:0006083">
    <property type="term" value="P:acetate metabolic process"/>
    <property type="evidence" value="ECO:0007669"/>
    <property type="project" value="InterPro"/>
</dbReference>
<evidence type="ECO:0000259" key="1">
    <source>
        <dbReference type="Pfam" id="PF13336"/>
    </source>
</evidence>
<feature type="domain" description="Acetyl-CoA hydrolase/transferase C-terminal" evidence="1">
    <location>
        <begin position="1"/>
        <end position="39"/>
    </location>
</feature>
<dbReference type="AlphaFoldDB" id="X1CPN6"/>
<name>X1CPN6_9ZZZZ</name>
<dbReference type="EMBL" id="BART01022321">
    <property type="protein sequence ID" value="GAG94912.1"/>
    <property type="molecule type" value="Genomic_DNA"/>
</dbReference>
<dbReference type="InterPro" id="IPR046433">
    <property type="entry name" value="ActCoA_hydro"/>
</dbReference>
<reference evidence="2" key="1">
    <citation type="journal article" date="2014" name="Front. Microbiol.">
        <title>High frequency of phylogenetically diverse reductive dehalogenase-homologous genes in deep subseafloor sedimentary metagenomes.</title>
        <authorList>
            <person name="Kawai M."/>
            <person name="Futagami T."/>
            <person name="Toyoda A."/>
            <person name="Takaki Y."/>
            <person name="Nishi S."/>
            <person name="Hori S."/>
            <person name="Arai W."/>
            <person name="Tsubouchi T."/>
            <person name="Morono Y."/>
            <person name="Uchiyama I."/>
            <person name="Ito T."/>
            <person name="Fujiyama A."/>
            <person name="Inagaki F."/>
            <person name="Takami H."/>
        </authorList>
    </citation>
    <scope>NUCLEOTIDE SEQUENCE</scope>
    <source>
        <strain evidence="2">Expedition CK06-06</strain>
    </source>
</reference>
<dbReference type="SUPFAM" id="SSF100950">
    <property type="entry name" value="NagB/RpiA/CoA transferase-like"/>
    <property type="match status" value="1"/>
</dbReference>
<sequence>YVVTEYGVARLMGKPIRQRAEELINIAHPDFRSELRKAARELFYP</sequence>
<organism evidence="2">
    <name type="scientific">marine sediment metagenome</name>
    <dbReference type="NCBI Taxonomy" id="412755"/>
    <lineage>
        <taxon>unclassified sequences</taxon>
        <taxon>metagenomes</taxon>
        <taxon>ecological metagenomes</taxon>
    </lineage>
</organism>
<protein>
    <recommendedName>
        <fullName evidence="1">Acetyl-CoA hydrolase/transferase C-terminal domain-containing protein</fullName>
    </recommendedName>
</protein>
<dbReference type="PANTHER" id="PTHR21432:SF20">
    <property type="entry name" value="ACETYL-COA HYDROLASE"/>
    <property type="match status" value="1"/>
</dbReference>
<feature type="non-terminal residue" evidence="2">
    <location>
        <position position="1"/>
    </location>
</feature>
<comment type="caution">
    <text evidence="2">The sequence shown here is derived from an EMBL/GenBank/DDBJ whole genome shotgun (WGS) entry which is preliminary data.</text>
</comment>
<accession>X1CPN6</accession>
<dbReference type="PANTHER" id="PTHR21432">
    <property type="entry name" value="ACETYL-COA HYDROLASE-RELATED"/>
    <property type="match status" value="1"/>
</dbReference>
<dbReference type="InterPro" id="IPR038460">
    <property type="entry name" value="AcetylCoA_hyd_C_sf"/>
</dbReference>
<dbReference type="Pfam" id="PF13336">
    <property type="entry name" value="AcetylCoA_hyd_C"/>
    <property type="match status" value="1"/>
</dbReference>
<proteinExistence type="predicted"/>
<dbReference type="InterPro" id="IPR026888">
    <property type="entry name" value="AcetylCoA_hyd_C"/>
</dbReference>
<evidence type="ECO:0000313" key="2">
    <source>
        <dbReference type="EMBL" id="GAG94912.1"/>
    </source>
</evidence>
<dbReference type="InterPro" id="IPR037171">
    <property type="entry name" value="NagB/RpiA_transferase-like"/>
</dbReference>
<dbReference type="Gene3D" id="3.40.1080.20">
    <property type="entry name" value="Acetyl-CoA hydrolase/transferase C-terminal domain"/>
    <property type="match status" value="1"/>
</dbReference>
<dbReference type="GO" id="GO:0008775">
    <property type="term" value="F:acetate CoA-transferase activity"/>
    <property type="evidence" value="ECO:0007669"/>
    <property type="project" value="InterPro"/>
</dbReference>